<organism evidence="3 4">
    <name type="scientific">Piscinibacter sakaiensis</name>
    <name type="common">Ideonella sakaiensis</name>
    <dbReference type="NCBI Taxonomy" id="1547922"/>
    <lineage>
        <taxon>Bacteria</taxon>
        <taxon>Pseudomonadati</taxon>
        <taxon>Pseudomonadota</taxon>
        <taxon>Betaproteobacteria</taxon>
        <taxon>Burkholderiales</taxon>
        <taxon>Sphaerotilaceae</taxon>
        <taxon>Piscinibacter</taxon>
    </lineage>
</organism>
<evidence type="ECO:0000313" key="4">
    <source>
        <dbReference type="Proteomes" id="UP000037660"/>
    </source>
</evidence>
<dbReference type="PROSITE" id="PS50887">
    <property type="entry name" value="GGDEF"/>
    <property type="match status" value="1"/>
</dbReference>
<dbReference type="InterPro" id="IPR052155">
    <property type="entry name" value="Biofilm_reg_signaling"/>
</dbReference>
<evidence type="ECO:0000256" key="1">
    <source>
        <dbReference type="SAM" id="Phobius"/>
    </source>
</evidence>
<dbReference type="Proteomes" id="UP000037660">
    <property type="component" value="Unassembled WGS sequence"/>
</dbReference>
<evidence type="ECO:0000259" key="2">
    <source>
        <dbReference type="PROSITE" id="PS50887"/>
    </source>
</evidence>
<dbReference type="PANTHER" id="PTHR44757">
    <property type="entry name" value="DIGUANYLATE CYCLASE DGCP"/>
    <property type="match status" value="1"/>
</dbReference>
<dbReference type="NCBIfam" id="TIGR00229">
    <property type="entry name" value="sensory_box"/>
    <property type="match status" value="1"/>
</dbReference>
<dbReference type="PANTHER" id="PTHR44757:SF2">
    <property type="entry name" value="BIOFILM ARCHITECTURE MAINTENANCE PROTEIN MBAA"/>
    <property type="match status" value="1"/>
</dbReference>
<feature type="domain" description="GGDEF" evidence="2">
    <location>
        <begin position="533"/>
        <end position="666"/>
    </location>
</feature>
<feature type="transmembrane region" description="Helical" evidence="1">
    <location>
        <begin position="20"/>
        <end position="42"/>
    </location>
</feature>
<dbReference type="Gene3D" id="3.30.70.270">
    <property type="match status" value="1"/>
</dbReference>
<dbReference type="SMART" id="SM00267">
    <property type="entry name" value="GGDEF"/>
    <property type="match status" value="1"/>
</dbReference>
<dbReference type="AlphaFoldDB" id="A0A0K8NXB7"/>
<keyword evidence="1" id="KW-1133">Transmembrane helix</keyword>
<accession>A0A0K8NXB7</accession>
<dbReference type="NCBIfam" id="TIGR00254">
    <property type="entry name" value="GGDEF"/>
    <property type="match status" value="1"/>
</dbReference>
<reference evidence="3 4" key="2">
    <citation type="journal article" date="2016" name="Science">
        <title>A bacterium that degrades and assimilates poly(ethylene terephthalate).</title>
        <authorList>
            <person name="Yoshida S."/>
            <person name="Hiraga K."/>
            <person name="Takehana T."/>
            <person name="Taniguchi I."/>
            <person name="Yamaji H."/>
            <person name="Maeda Y."/>
            <person name="Toyohara K."/>
            <person name="Miyamoto K."/>
            <person name="Kimura Y."/>
            <person name="Oda K."/>
        </authorList>
    </citation>
    <scope>NUCLEOTIDE SEQUENCE [LARGE SCALE GENOMIC DNA]</scope>
    <source>
        <strain evidence="4">NBRC 110686 / TISTR 2288 / 201-F6</strain>
    </source>
</reference>
<dbReference type="EMBL" id="BBYR01000013">
    <property type="protein sequence ID" value="GAP35021.1"/>
    <property type="molecule type" value="Genomic_DNA"/>
</dbReference>
<dbReference type="Gene3D" id="3.30.450.20">
    <property type="entry name" value="PAS domain"/>
    <property type="match status" value="2"/>
</dbReference>
<dbReference type="CDD" id="cd01949">
    <property type="entry name" value="GGDEF"/>
    <property type="match status" value="1"/>
</dbReference>
<reference evidence="4" key="1">
    <citation type="submission" date="2015-07" db="EMBL/GenBank/DDBJ databases">
        <title>Discovery of a poly(ethylene terephthalate assimilation.</title>
        <authorList>
            <person name="Yoshida S."/>
            <person name="Hiraga K."/>
            <person name="Takehana T."/>
            <person name="Taniguchi I."/>
            <person name="Yamaji H."/>
            <person name="Maeda Y."/>
            <person name="Toyohara K."/>
            <person name="Miyamoto K."/>
            <person name="Kimura Y."/>
            <person name="Oda K."/>
        </authorList>
    </citation>
    <scope>NUCLEOTIDE SEQUENCE [LARGE SCALE GENOMIC DNA]</scope>
    <source>
        <strain evidence="4">NBRC 110686 / TISTR 2288 / 201-F6</strain>
    </source>
</reference>
<dbReference type="InterPro" id="IPR035965">
    <property type="entry name" value="PAS-like_dom_sf"/>
</dbReference>
<dbReference type="CDD" id="cd12914">
    <property type="entry name" value="PDC1_DGC_like"/>
    <property type="match status" value="1"/>
</dbReference>
<dbReference type="InterPro" id="IPR000014">
    <property type="entry name" value="PAS"/>
</dbReference>
<dbReference type="SUPFAM" id="SSF55073">
    <property type="entry name" value="Nucleotide cyclase"/>
    <property type="match status" value="1"/>
</dbReference>
<dbReference type="RefSeq" id="WP_054019107.1">
    <property type="nucleotide sequence ID" value="NZ_BBYR01000013.1"/>
</dbReference>
<evidence type="ECO:0000313" key="3">
    <source>
        <dbReference type="EMBL" id="GAP35021.1"/>
    </source>
</evidence>
<keyword evidence="1" id="KW-0812">Transmembrane</keyword>
<dbReference type="OrthoDB" id="8929028at2"/>
<protein>
    <recommendedName>
        <fullName evidence="2">GGDEF domain-containing protein</fullName>
    </recommendedName>
</protein>
<gene>
    <name evidence="3" type="ORF">ISF6_0586</name>
</gene>
<proteinExistence type="predicted"/>
<dbReference type="Pfam" id="PF13426">
    <property type="entry name" value="PAS_9"/>
    <property type="match status" value="1"/>
</dbReference>
<dbReference type="InterPro" id="IPR000160">
    <property type="entry name" value="GGDEF_dom"/>
</dbReference>
<comment type="caution">
    <text evidence="3">The sequence shown here is derived from an EMBL/GenBank/DDBJ whole genome shotgun (WGS) entry which is preliminary data.</text>
</comment>
<dbReference type="GO" id="GO:0003824">
    <property type="term" value="F:catalytic activity"/>
    <property type="evidence" value="ECO:0007669"/>
    <property type="project" value="UniProtKB-ARBA"/>
</dbReference>
<keyword evidence="1" id="KW-0472">Membrane</keyword>
<dbReference type="STRING" id="1547922.ISF6_0586"/>
<dbReference type="CDD" id="cd00130">
    <property type="entry name" value="PAS"/>
    <property type="match status" value="1"/>
</dbReference>
<dbReference type="Pfam" id="PF00990">
    <property type="entry name" value="GGDEF"/>
    <property type="match status" value="1"/>
</dbReference>
<keyword evidence="4" id="KW-1185">Reference proteome</keyword>
<feature type="transmembrane region" description="Helical" evidence="1">
    <location>
        <begin position="300"/>
        <end position="323"/>
    </location>
</feature>
<dbReference type="FunFam" id="3.30.70.270:FF:000001">
    <property type="entry name" value="Diguanylate cyclase domain protein"/>
    <property type="match status" value="1"/>
</dbReference>
<dbReference type="InterPro" id="IPR029787">
    <property type="entry name" value="Nucleotide_cyclase"/>
</dbReference>
<sequence length="676" mass="72077">MSDLPPPFARLRAALGSLKLRVALGVVLALVVGIGATTLLLVRQAERDTLALVRERELGEAVRAAQGLSRRVVALQRALALASSQFDPAVLGDEAALGRLLLGQPLLGELFNMVFVADTGGQVRMAIGARGLMQPPLRLSDRDYFTRALRERRAVISGAVPSRLDGAPTLLFAQPLLHGGAVYGMLVGGINLAQRELLVPTVDTDVAGDVLRVVTDADGLILAHPNRSLVMASLATEPRLAGALERWRAVGSPVEPAGLMLAERGEVVAVGGVAGPDWLVWRAVDEAGLLEPLHAARRQALGWAAVLVAACGLATLAGLWWVLRPLRRLTDRAEHLFDPHNDPAQGWPEAGGEIGSLAAVLRRVGTERARLEQANASLLGKLGSVMGNAPVGIAFTRAQRFELVSAEFCRLLGRREEELLGQRSVMIYDSAADYAALGPKVRAAFAAGEPYVGDVPMRRGDGTRFWAHLRGRPVDPGDDEAGTIWTVTDVSEQVATRARLEWSAHHDALTGLANRQRLEQRLQRVLDGLPGTLPAALVMVDLDRFKPINDGAGHAAGDAMLCAVADVLRARIRTRDLAVRLGGDEFALVLEHCPPEAAVQLAEDVRAALAGIALPWDGRQLQLSASLGVASLHPQIAGVAHWLRVADEACYEAKAAGRNCVRAAPLPRAPLLVLRA</sequence>
<name>A0A0K8NXB7_PISS1</name>
<dbReference type="SUPFAM" id="SSF55785">
    <property type="entry name" value="PYP-like sensor domain (PAS domain)"/>
    <property type="match status" value="1"/>
</dbReference>
<dbReference type="InterPro" id="IPR043128">
    <property type="entry name" value="Rev_trsase/Diguanyl_cyclase"/>
</dbReference>